<comment type="similarity">
    <text evidence="5 6">Belongs to the LipB family.</text>
</comment>
<feature type="site" description="Lowers pKa of active site Cys" evidence="5 9">
    <location>
        <position position="147"/>
    </location>
</feature>
<evidence type="ECO:0000313" key="12">
    <source>
        <dbReference type="Proteomes" id="UP000315995"/>
    </source>
</evidence>
<evidence type="ECO:0000256" key="4">
    <source>
        <dbReference type="ARBA" id="ARBA00024732"/>
    </source>
</evidence>
<evidence type="ECO:0000256" key="1">
    <source>
        <dbReference type="ARBA" id="ARBA00004821"/>
    </source>
</evidence>
<evidence type="ECO:0000256" key="2">
    <source>
        <dbReference type="ARBA" id="ARBA00022679"/>
    </source>
</evidence>
<comment type="catalytic activity">
    <reaction evidence="5 6">
        <text>octanoyl-[ACP] + L-lysyl-[protein] = N(6)-octanoyl-L-lysyl-[protein] + holo-[ACP] + H(+)</text>
        <dbReference type="Rhea" id="RHEA:17665"/>
        <dbReference type="Rhea" id="RHEA-COMP:9636"/>
        <dbReference type="Rhea" id="RHEA-COMP:9685"/>
        <dbReference type="Rhea" id="RHEA-COMP:9752"/>
        <dbReference type="Rhea" id="RHEA-COMP:9928"/>
        <dbReference type="ChEBI" id="CHEBI:15378"/>
        <dbReference type="ChEBI" id="CHEBI:29969"/>
        <dbReference type="ChEBI" id="CHEBI:64479"/>
        <dbReference type="ChEBI" id="CHEBI:78463"/>
        <dbReference type="ChEBI" id="CHEBI:78809"/>
        <dbReference type="EC" id="2.3.1.181"/>
    </reaction>
</comment>
<keyword evidence="5" id="KW-0963">Cytoplasm</keyword>
<name>A0A4Y6PYH8_PERCE</name>
<keyword evidence="3 5" id="KW-0012">Acyltransferase</keyword>
<protein>
    <recommendedName>
        <fullName evidence="5 6">Octanoyltransferase</fullName>
        <ecNumber evidence="5 6">2.3.1.181</ecNumber>
    </recommendedName>
    <alternativeName>
        <fullName evidence="5">Lipoate-protein ligase B</fullName>
    </alternativeName>
    <alternativeName>
        <fullName evidence="5">Lipoyl/octanoyl transferase</fullName>
    </alternativeName>
    <alternativeName>
        <fullName evidence="5">Octanoyl-[acyl-carrier-protein]-protein N-octanoyltransferase</fullName>
    </alternativeName>
</protein>
<accession>A0A4Y6PYH8</accession>
<evidence type="ECO:0000256" key="8">
    <source>
        <dbReference type="PIRSR" id="PIRSR016262-2"/>
    </source>
</evidence>
<dbReference type="NCBIfam" id="TIGR00214">
    <property type="entry name" value="lipB"/>
    <property type="match status" value="1"/>
</dbReference>
<dbReference type="Proteomes" id="UP000315995">
    <property type="component" value="Chromosome"/>
</dbReference>
<dbReference type="InterPro" id="IPR020605">
    <property type="entry name" value="Octanoyltransferase_CS"/>
</dbReference>
<dbReference type="InterPro" id="IPR000544">
    <property type="entry name" value="Octanoyltransferase"/>
</dbReference>
<dbReference type="CDD" id="cd16444">
    <property type="entry name" value="LipB"/>
    <property type="match status" value="1"/>
</dbReference>
<feature type="binding site" evidence="5 8">
    <location>
        <begin position="79"/>
        <end position="86"/>
    </location>
    <ligand>
        <name>substrate</name>
    </ligand>
</feature>
<dbReference type="InterPro" id="IPR045864">
    <property type="entry name" value="aa-tRNA-synth_II/BPL/LPL"/>
</dbReference>
<evidence type="ECO:0000256" key="3">
    <source>
        <dbReference type="ARBA" id="ARBA00023315"/>
    </source>
</evidence>
<organism evidence="11 12">
    <name type="scientific">Persicimonas caeni</name>
    <dbReference type="NCBI Taxonomy" id="2292766"/>
    <lineage>
        <taxon>Bacteria</taxon>
        <taxon>Deltaproteobacteria</taxon>
        <taxon>Bradymonadales</taxon>
        <taxon>Bradymonadaceae</taxon>
        <taxon>Persicimonas</taxon>
    </lineage>
</organism>
<evidence type="ECO:0000256" key="5">
    <source>
        <dbReference type="HAMAP-Rule" id="MF_00013"/>
    </source>
</evidence>
<dbReference type="SUPFAM" id="SSF55681">
    <property type="entry name" value="Class II aaRS and biotin synthetases"/>
    <property type="match status" value="1"/>
</dbReference>
<evidence type="ECO:0000313" key="11">
    <source>
        <dbReference type="EMBL" id="QDG53290.1"/>
    </source>
</evidence>
<feature type="domain" description="BPL/LPL catalytic" evidence="10">
    <location>
        <begin position="35"/>
        <end position="220"/>
    </location>
</feature>
<dbReference type="EC" id="2.3.1.181" evidence="5 6"/>
<evidence type="ECO:0000256" key="9">
    <source>
        <dbReference type="PIRSR" id="PIRSR016262-3"/>
    </source>
</evidence>
<dbReference type="PANTHER" id="PTHR10993">
    <property type="entry name" value="OCTANOYLTRANSFERASE"/>
    <property type="match status" value="1"/>
</dbReference>
<comment type="subcellular location">
    <subcellularLocation>
        <location evidence="5">Cytoplasm</location>
    </subcellularLocation>
</comment>
<dbReference type="GO" id="GO:0033819">
    <property type="term" value="F:lipoyl(octanoyl) transferase activity"/>
    <property type="evidence" value="ECO:0007669"/>
    <property type="project" value="UniProtKB-EC"/>
</dbReference>
<dbReference type="UniPathway" id="UPA00538">
    <property type="reaction ID" value="UER00592"/>
</dbReference>
<comment type="miscellaneous">
    <text evidence="5">In the reaction, the free carboxyl group of octanoic acid is attached via an amide linkage to the epsilon-amino group of a specific lysine residue of lipoyl domains of lipoate-dependent enzymes.</text>
</comment>
<dbReference type="PIRSF" id="PIRSF016262">
    <property type="entry name" value="LPLase"/>
    <property type="match status" value="1"/>
</dbReference>
<proteinExistence type="inferred from homology"/>
<feature type="active site" description="Acyl-thioester intermediate" evidence="5 7">
    <location>
        <position position="181"/>
    </location>
</feature>
<evidence type="ECO:0000256" key="7">
    <source>
        <dbReference type="PIRSR" id="PIRSR016262-1"/>
    </source>
</evidence>
<dbReference type="RefSeq" id="WP_141199751.1">
    <property type="nucleotide sequence ID" value="NZ_CP041186.1"/>
</dbReference>
<dbReference type="GO" id="GO:0009249">
    <property type="term" value="P:protein lipoylation"/>
    <property type="evidence" value="ECO:0007669"/>
    <property type="project" value="InterPro"/>
</dbReference>
<feature type="binding site" evidence="5 8">
    <location>
        <begin position="163"/>
        <end position="165"/>
    </location>
    <ligand>
        <name>substrate</name>
    </ligand>
</feature>
<dbReference type="PROSITE" id="PS51733">
    <property type="entry name" value="BPL_LPL_CATALYTIC"/>
    <property type="match status" value="1"/>
</dbReference>
<sequence>MTKKLALLRLGKVPYGQALAFQFQLRERLKNREDDEFIGYVLALEHPPTVTLGKRGSFDDLVNHAWLADKGVEVYRIDRGGEATYHEPGQLVVYPVIRLKALGMGVVDVIRGMANCLAQTCSPYGVEAAYDLDHPGLWTTHEEPSRKIASVGMRVQSGVTTHGAAMNLVNEMIGFSMIVPCGMPNAPMARLTDYCAEGCDFAEFREAFLQNFADFLGVELVAHEMEMPAEDEWVKPTRDWL</sequence>
<dbReference type="GO" id="GO:0005737">
    <property type="term" value="C:cytoplasm"/>
    <property type="evidence" value="ECO:0007669"/>
    <property type="project" value="UniProtKB-SubCell"/>
</dbReference>
<dbReference type="Gene3D" id="3.30.930.10">
    <property type="entry name" value="Bira Bifunctional Protein, Domain 2"/>
    <property type="match status" value="1"/>
</dbReference>
<feature type="binding site" evidence="5 8">
    <location>
        <begin position="150"/>
        <end position="152"/>
    </location>
    <ligand>
        <name>substrate</name>
    </ligand>
</feature>
<dbReference type="Pfam" id="PF21948">
    <property type="entry name" value="LplA-B_cat"/>
    <property type="match status" value="1"/>
</dbReference>
<accession>A0A5B8Y928</accession>
<dbReference type="PROSITE" id="PS01313">
    <property type="entry name" value="LIPB"/>
    <property type="match status" value="1"/>
</dbReference>
<dbReference type="InterPro" id="IPR004143">
    <property type="entry name" value="BPL_LPL_catalytic"/>
</dbReference>
<keyword evidence="2 5" id="KW-0808">Transferase</keyword>
<evidence type="ECO:0000259" key="10">
    <source>
        <dbReference type="PROSITE" id="PS51733"/>
    </source>
</evidence>
<gene>
    <name evidence="5 11" type="primary">lipB</name>
    <name evidence="11" type="ORF">FIV42_21845</name>
</gene>
<reference evidence="11 12" key="1">
    <citation type="submission" date="2019-06" db="EMBL/GenBank/DDBJ databases">
        <title>Persicimonas caeni gen. nov., sp. nov., a predatory bacterium isolated from solar saltern.</title>
        <authorList>
            <person name="Wang S."/>
        </authorList>
    </citation>
    <scope>NUCLEOTIDE SEQUENCE [LARGE SCALE GENOMIC DNA]</scope>
    <source>
        <strain evidence="11 12">YN101</strain>
    </source>
</reference>
<evidence type="ECO:0000256" key="6">
    <source>
        <dbReference type="PIRNR" id="PIRNR016262"/>
    </source>
</evidence>
<dbReference type="AlphaFoldDB" id="A0A4Y6PYH8"/>
<dbReference type="EMBL" id="CP041186">
    <property type="protein sequence ID" value="QDG53290.1"/>
    <property type="molecule type" value="Genomic_DNA"/>
</dbReference>
<dbReference type="PANTHER" id="PTHR10993:SF7">
    <property type="entry name" value="LIPOYLTRANSFERASE 2, MITOCHONDRIAL-RELATED"/>
    <property type="match status" value="1"/>
</dbReference>
<comment type="function">
    <text evidence="4 5 6">Catalyzes the transfer of endogenously produced octanoic acid from octanoyl-acyl-carrier-protein onto the lipoyl domains of lipoate-dependent enzymes. Lipoyl-ACP can also act as a substrate although octanoyl-ACP is likely to be the physiological substrate.</text>
</comment>
<comment type="pathway">
    <text evidence="1 5 6">Protein modification; protein lipoylation via endogenous pathway; protein N(6)-(lipoyl)lysine from octanoyl-[acyl-carrier-protein]: step 1/2.</text>
</comment>
<dbReference type="HAMAP" id="MF_00013">
    <property type="entry name" value="LipB"/>
    <property type="match status" value="1"/>
</dbReference>
<keyword evidence="12" id="KW-1185">Reference proteome</keyword>
<dbReference type="OrthoDB" id="9787061at2"/>